<dbReference type="Gene3D" id="3.40.1160.10">
    <property type="entry name" value="Acetylglutamate kinase-like"/>
    <property type="match status" value="1"/>
</dbReference>
<sequence length="212" mass="22995">MKPLVVKLGGSTAGQEEMQRWIEVLATAAFPLVIVPGGGPFADQVRVSQKRLAYSDKAAHAMAILAMDQFGIAIADRNTRLQPARSVVEIHEVLDAGNMPVWLPSFMTIDASDIPCSWDVTSDSLSAWLCGQLRFNSLLLIKQTDEYQHYASVTDLAEAGIVDSLLPAMLCEGTRVHVAGPQALDLLDLPLASIPGRMIMQYRMAAEGFVAQ</sequence>
<dbReference type="SUPFAM" id="SSF53633">
    <property type="entry name" value="Carbamate kinase-like"/>
    <property type="match status" value="1"/>
</dbReference>
<comment type="caution">
    <text evidence="2">The sequence shown here is derived from an EMBL/GenBank/DDBJ whole genome shotgun (WGS) entry which is preliminary data.</text>
</comment>
<reference evidence="3" key="1">
    <citation type="journal article" date="2017" name="Int J Environ Stud">
        <title>Does the Miocene-Pliocene relict legume Oxytropis triphylla form nitrogen-fixing nodules with a combination of bacterial strains?</title>
        <authorList>
            <person name="Safronova V."/>
            <person name="Belimov A."/>
            <person name="Sazanova A."/>
            <person name="Kuznetsova I."/>
            <person name="Popova J."/>
            <person name="Andronov E."/>
            <person name="Verkhozina A."/>
            <person name="Tikhonovich I."/>
        </authorList>
    </citation>
    <scope>NUCLEOTIDE SEQUENCE [LARGE SCALE GENOMIC DNA]</scope>
    <source>
        <strain evidence="3">Tri-38</strain>
    </source>
</reference>
<dbReference type="InterPro" id="IPR036393">
    <property type="entry name" value="AceGlu_kinase-like_sf"/>
</dbReference>
<proteinExistence type="predicted"/>
<gene>
    <name evidence="2" type="ORF">B5P45_29000</name>
</gene>
<dbReference type="Pfam" id="PF00696">
    <property type="entry name" value="AA_kinase"/>
    <property type="match status" value="1"/>
</dbReference>
<accession>A0A2N9VPK6</accession>
<evidence type="ECO:0000313" key="2">
    <source>
        <dbReference type="EMBL" id="PIO41424.1"/>
    </source>
</evidence>
<dbReference type="Proteomes" id="UP000232163">
    <property type="component" value="Unassembled WGS sequence"/>
</dbReference>
<evidence type="ECO:0000313" key="3">
    <source>
        <dbReference type="Proteomes" id="UP000232163"/>
    </source>
</evidence>
<dbReference type="RefSeq" id="WP_100002477.1">
    <property type="nucleotide sequence ID" value="NZ_CP017942.1"/>
</dbReference>
<dbReference type="AlphaFoldDB" id="A0A2N9VPK6"/>
<evidence type="ECO:0000259" key="1">
    <source>
        <dbReference type="Pfam" id="PF00696"/>
    </source>
</evidence>
<organism evidence="2 3">
    <name type="scientific">Phyllobacterium zundukense</name>
    <dbReference type="NCBI Taxonomy" id="1867719"/>
    <lineage>
        <taxon>Bacteria</taxon>
        <taxon>Pseudomonadati</taxon>
        <taxon>Pseudomonadota</taxon>
        <taxon>Alphaproteobacteria</taxon>
        <taxon>Hyphomicrobiales</taxon>
        <taxon>Phyllobacteriaceae</taxon>
        <taxon>Phyllobacterium</taxon>
    </lineage>
</organism>
<keyword evidence="3" id="KW-1185">Reference proteome</keyword>
<protein>
    <recommendedName>
        <fullName evidence="1">Aspartate/glutamate/uridylate kinase domain-containing protein</fullName>
    </recommendedName>
</protein>
<dbReference type="OrthoDB" id="6683219at2"/>
<feature type="domain" description="Aspartate/glutamate/uridylate kinase" evidence="1">
    <location>
        <begin position="3"/>
        <end position="82"/>
    </location>
</feature>
<dbReference type="InterPro" id="IPR001048">
    <property type="entry name" value="Asp/Glu/Uridylate_kinase"/>
</dbReference>
<dbReference type="KEGG" id="pht:BLM14_23835"/>
<name>A0A2N9VPK6_9HYPH</name>
<dbReference type="EMBL" id="MZMT01000062">
    <property type="protein sequence ID" value="PIO41424.1"/>
    <property type="molecule type" value="Genomic_DNA"/>
</dbReference>